<reference evidence="2" key="1">
    <citation type="submission" date="2007-12" db="EMBL/GenBank/DDBJ databases">
        <title>Annotation of Entamoeba dispar SAW760.</title>
        <authorList>
            <person name="Lorenzi H."/>
            <person name="Inman J."/>
            <person name="Schobel S."/>
            <person name="Amedeo P."/>
            <person name="Caler E."/>
        </authorList>
    </citation>
    <scope>NUCLEOTIDE SEQUENCE [LARGE SCALE GENOMIC DNA]</scope>
    <source>
        <strain evidence="2">ATCC PRA-260 / SAW760</strain>
    </source>
</reference>
<dbReference type="Proteomes" id="UP000008076">
    <property type="component" value="Unassembled WGS sequence"/>
</dbReference>
<dbReference type="OrthoDB" id="31864at2759"/>
<sequence length="207" mass="24305">MGKLIEIHDDNLEKVEISSRQEVKWYHNGTLLKENEIYVDTIKITSLIINHCDNFINVENNNNLQTIIFKYNDKETILNNIHFFTFRNNNINLCDYKGHEIDFSEYPFNYINLQNCQFNFLKLKCNSINLTCVECNNLIVDGTCHSMNFYGCKIETVTCDVIRYLTYKNSQITEVNANEIILSFGPKTKVKKWNIKNMKSSEEPTKC</sequence>
<dbReference type="EMBL" id="DS550105">
    <property type="protein sequence ID" value="EDR23919.1"/>
    <property type="molecule type" value="Genomic_DNA"/>
</dbReference>
<name>B0ENH7_ENTDS</name>
<protein>
    <submittedName>
        <fullName evidence="1">Uncharacterized protein</fullName>
    </submittedName>
</protein>
<organism evidence="2">
    <name type="scientific">Entamoeba dispar (strain ATCC PRA-260 / SAW760)</name>
    <dbReference type="NCBI Taxonomy" id="370354"/>
    <lineage>
        <taxon>Eukaryota</taxon>
        <taxon>Amoebozoa</taxon>
        <taxon>Evosea</taxon>
        <taxon>Archamoebae</taxon>
        <taxon>Mastigamoebida</taxon>
        <taxon>Entamoebidae</taxon>
        <taxon>Entamoeba</taxon>
    </lineage>
</organism>
<dbReference type="VEuPathDB" id="AmoebaDB:EDI_253500"/>
<accession>B0ENH7</accession>
<dbReference type="GeneID" id="5884837"/>
<dbReference type="RefSeq" id="XP_001739695.1">
    <property type="nucleotide sequence ID" value="XM_001739643.1"/>
</dbReference>
<proteinExistence type="predicted"/>
<dbReference type="AlphaFoldDB" id="B0ENH7"/>
<evidence type="ECO:0000313" key="2">
    <source>
        <dbReference type="Proteomes" id="UP000008076"/>
    </source>
</evidence>
<evidence type="ECO:0000313" key="1">
    <source>
        <dbReference type="EMBL" id="EDR23919.1"/>
    </source>
</evidence>
<dbReference type="KEGG" id="edi:EDI_253500"/>
<gene>
    <name evidence="1" type="ORF">EDI_253500</name>
</gene>
<keyword evidence="2" id="KW-1185">Reference proteome</keyword>